<organism evidence="2 3">
    <name type="scientific">Kaistia nematophila</name>
    <dbReference type="NCBI Taxonomy" id="2994654"/>
    <lineage>
        <taxon>Bacteria</taxon>
        <taxon>Pseudomonadati</taxon>
        <taxon>Pseudomonadota</taxon>
        <taxon>Alphaproteobacteria</taxon>
        <taxon>Hyphomicrobiales</taxon>
        <taxon>Kaistiaceae</taxon>
        <taxon>Kaistia</taxon>
    </lineage>
</organism>
<dbReference type="RefSeq" id="WP_266337302.1">
    <property type="nucleotide sequence ID" value="NZ_JAPKNK010000001.1"/>
</dbReference>
<evidence type="ECO:0000313" key="2">
    <source>
        <dbReference type="EMBL" id="MCX5568357.1"/>
    </source>
</evidence>
<name>A0A9X3E0L6_9HYPH</name>
<reference evidence="2" key="1">
    <citation type="submission" date="2022-11" db="EMBL/GenBank/DDBJ databases">
        <title>Biodiversity and phylogenetic relationships of bacteria.</title>
        <authorList>
            <person name="Machado R.A.R."/>
            <person name="Bhat A."/>
            <person name="Loulou A."/>
            <person name="Kallel S."/>
        </authorList>
    </citation>
    <scope>NUCLEOTIDE SEQUENCE</scope>
    <source>
        <strain evidence="2">K-TC2</strain>
    </source>
</reference>
<feature type="chain" id="PRO_5040790185" description="DUF1579 domain-containing protein" evidence="1">
    <location>
        <begin position="19"/>
        <end position="169"/>
    </location>
</feature>
<proteinExistence type="predicted"/>
<keyword evidence="3" id="KW-1185">Reference proteome</keyword>
<dbReference type="AlphaFoldDB" id="A0A9X3E0L6"/>
<evidence type="ECO:0000313" key="3">
    <source>
        <dbReference type="Proteomes" id="UP001144805"/>
    </source>
</evidence>
<keyword evidence="1" id="KW-0732">Signal</keyword>
<dbReference type="Proteomes" id="UP001144805">
    <property type="component" value="Unassembled WGS sequence"/>
</dbReference>
<accession>A0A9X3E0L6</accession>
<protein>
    <recommendedName>
        <fullName evidence="4">DUF1579 domain-containing protein</fullName>
    </recommendedName>
</protein>
<evidence type="ECO:0000256" key="1">
    <source>
        <dbReference type="SAM" id="SignalP"/>
    </source>
</evidence>
<feature type="signal peptide" evidence="1">
    <location>
        <begin position="1"/>
        <end position="18"/>
    </location>
</feature>
<evidence type="ECO:0008006" key="4">
    <source>
        <dbReference type="Google" id="ProtNLM"/>
    </source>
</evidence>
<dbReference type="EMBL" id="JAPKNK010000001">
    <property type="protein sequence ID" value="MCX5568357.1"/>
    <property type="molecule type" value="Genomic_DNA"/>
</dbReference>
<sequence>MRPQWPIMLCLFAGPALSATGDEQSFQNRFAGSWTGGGPVRRNAESPIIDADCAVTGDHAPNRMSISGSCRGAVVFTRDISADVTFNPATGRYTGTYVGARAGPATIVGKRNGNRVNFTMTWPKPVNGSTRARMSILNDGQGMLRIQVVSQPQANGPATTLSDLTFRKH</sequence>
<gene>
    <name evidence="2" type="ORF">OSH07_04035</name>
</gene>
<comment type="caution">
    <text evidence="2">The sequence shown here is derived from an EMBL/GenBank/DDBJ whole genome shotgun (WGS) entry which is preliminary data.</text>
</comment>